<organism evidence="1 2">
    <name type="scientific">Mycolicibacterium cyprinidarum</name>
    <dbReference type="NCBI Taxonomy" id="2860311"/>
    <lineage>
        <taxon>Bacteria</taxon>
        <taxon>Bacillati</taxon>
        <taxon>Actinomycetota</taxon>
        <taxon>Actinomycetes</taxon>
        <taxon>Mycobacteriales</taxon>
        <taxon>Mycobacteriaceae</taxon>
        <taxon>Mycolicibacterium</taxon>
    </lineage>
</organism>
<protein>
    <recommendedName>
        <fullName evidence="3">LppI</fullName>
    </recommendedName>
</protein>
<dbReference type="EMBL" id="BPRH01002912">
    <property type="protein sequence ID" value="GJF19269.1"/>
    <property type="molecule type" value="Genomic_DNA"/>
</dbReference>
<gene>
    <name evidence="1" type="primary">lppI</name>
    <name evidence="1" type="ORF">NGTWS1702_27850</name>
</gene>
<sequence length="169" mass="17305">MIAWIEAGTPADAAAYHEAYIGGVTTRLGDDIAFTAPSGSPHDKTQCMTDASYNAGTLSCLVDLSSPAPRPAGAEGVWKPGWVDFSGTAVQIGSLHGDPGPFVKGVGPELTAGQSLAFGDYRCRSDAKGLLCVNYAHRSAVEISTGGVVPFGCLQSVAPPPQTGAMFSC</sequence>
<dbReference type="Proteomes" id="UP001060504">
    <property type="component" value="Unassembled WGS sequence"/>
</dbReference>
<proteinExistence type="predicted"/>
<accession>A0ABQ4VCP0</accession>
<reference evidence="1 2" key="1">
    <citation type="submission" date="2021-08" db="EMBL/GenBank/DDBJ databases">
        <title>Draft genome sequence of Mycolicibacterium sp. NGTWS1702 strain.</title>
        <authorList>
            <person name="Matsumoto M."/>
            <person name="Tang B.C.C."/>
            <person name="Machida Y."/>
            <person name="Matoyama H."/>
            <person name="Kishihara T."/>
            <person name="Sato S."/>
            <person name="Kondo I."/>
            <person name="Sano M."/>
            <person name="Kato G."/>
        </authorList>
    </citation>
    <scope>NUCLEOTIDE SEQUENCE [LARGE SCALE GENOMIC DNA]</scope>
    <source>
        <strain evidence="1 2">NGTWSNA01</strain>
    </source>
</reference>
<keyword evidence="2" id="KW-1185">Reference proteome</keyword>
<evidence type="ECO:0000313" key="2">
    <source>
        <dbReference type="Proteomes" id="UP001060504"/>
    </source>
</evidence>
<name>A0ABQ4VCP0_9MYCO</name>
<evidence type="ECO:0008006" key="3">
    <source>
        <dbReference type="Google" id="ProtNLM"/>
    </source>
</evidence>
<evidence type="ECO:0000313" key="1">
    <source>
        <dbReference type="EMBL" id="GJF19269.1"/>
    </source>
</evidence>
<comment type="caution">
    <text evidence="1">The sequence shown here is derived from an EMBL/GenBank/DDBJ whole genome shotgun (WGS) entry which is preliminary data.</text>
</comment>